<protein>
    <submittedName>
        <fullName evidence="3">Serpentine receptor class gamma</fullName>
    </submittedName>
</protein>
<accession>A0A1I7U3H1</accession>
<reference evidence="3" key="1">
    <citation type="submission" date="2016-11" db="UniProtKB">
        <authorList>
            <consortium name="WormBaseParasite"/>
        </authorList>
    </citation>
    <scope>IDENTIFICATION</scope>
</reference>
<dbReference type="Proteomes" id="UP000095282">
    <property type="component" value="Unplaced"/>
</dbReference>
<evidence type="ECO:0000313" key="3">
    <source>
        <dbReference type="WBParaSite" id="Csp11.Scaffold629.g14470.t1"/>
    </source>
</evidence>
<dbReference type="AlphaFoldDB" id="A0A1I7U3H1"/>
<proteinExistence type="predicted"/>
<name>A0A1I7U3H1_9PELO</name>
<evidence type="ECO:0000256" key="1">
    <source>
        <dbReference type="SAM" id="Phobius"/>
    </source>
</evidence>
<keyword evidence="1" id="KW-0472">Membrane</keyword>
<keyword evidence="1" id="KW-0812">Transmembrane</keyword>
<sequence>MLSVDVNRIINSVQLLRNSSDTGVWIAEITKTVIPIVFVIVILTRHVISNFSMEILVSVVERPPKRDWHCN</sequence>
<keyword evidence="2" id="KW-1185">Reference proteome</keyword>
<evidence type="ECO:0000313" key="2">
    <source>
        <dbReference type="Proteomes" id="UP000095282"/>
    </source>
</evidence>
<dbReference type="WBParaSite" id="Csp11.Scaffold629.g14470.t1">
    <property type="protein sequence ID" value="Csp11.Scaffold629.g14470.t1"/>
    <property type="gene ID" value="Csp11.Scaffold629.g14470"/>
</dbReference>
<feature type="transmembrane region" description="Helical" evidence="1">
    <location>
        <begin position="24"/>
        <end position="43"/>
    </location>
</feature>
<organism evidence="2 3">
    <name type="scientific">Caenorhabditis tropicalis</name>
    <dbReference type="NCBI Taxonomy" id="1561998"/>
    <lineage>
        <taxon>Eukaryota</taxon>
        <taxon>Metazoa</taxon>
        <taxon>Ecdysozoa</taxon>
        <taxon>Nematoda</taxon>
        <taxon>Chromadorea</taxon>
        <taxon>Rhabditida</taxon>
        <taxon>Rhabditina</taxon>
        <taxon>Rhabditomorpha</taxon>
        <taxon>Rhabditoidea</taxon>
        <taxon>Rhabditidae</taxon>
        <taxon>Peloderinae</taxon>
        <taxon>Caenorhabditis</taxon>
    </lineage>
</organism>
<keyword evidence="1" id="KW-1133">Transmembrane helix</keyword>